<accession>A0A8E2JK52</accession>
<proteinExistence type="predicted"/>
<organism evidence="1 2">
    <name type="scientific">Lepidopterella palustris CBS 459.81</name>
    <dbReference type="NCBI Taxonomy" id="1314670"/>
    <lineage>
        <taxon>Eukaryota</taxon>
        <taxon>Fungi</taxon>
        <taxon>Dikarya</taxon>
        <taxon>Ascomycota</taxon>
        <taxon>Pezizomycotina</taxon>
        <taxon>Dothideomycetes</taxon>
        <taxon>Pleosporomycetidae</taxon>
        <taxon>Mytilinidiales</taxon>
        <taxon>Argynnaceae</taxon>
        <taxon>Lepidopterella</taxon>
    </lineage>
</organism>
<sequence length="149" mass="15989">MASLIKAIVECLKGPSEDDILTNEKIPKNFIYKGGRTAKSVAADVLATLYSAEKADSSLEKSLKNTVGECGWTQNVAEAILNGLANALRNGAAMGGAMRDAFEKANPCSYGFRTGAPSLLHYHCDWYLGRTSSVGVGDFGIWGAWPDRR</sequence>
<name>A0A8E2JK52_9PEZI</name>
<dbReference type="Proteomes" id="UP000250266">
    <property type="component" value="Unassembled WGS sequence"/>
</dbReference>
<gene>
    <name evidence="1" type="ORF">K432DRAFT_439275</name>
</gene>
<dbReference type="AlphaFoldDB" id="A0A8E2JK52"/>
<reference evidence="1 2" key="1">
    <citation type="journal article" date="2016" name="Nat. Commun.">
        <title>Ectomycorrhizal ecology is imprinted in the genome of the dominant symbiotic fungus Cenococcum geophilum.</title>
        <authorList>
            <consortium name="DOE Joint Genome Institute"/>
            <person name="Peter M."/>
            <person name="Kohler A."/>
            <person name="Ohm R.A."/>
            <person name="Kuo A."/>
            <person name="Krutzmann J."/>
            <person name="Morin E."/>
            <person name="Arend M."/>
            <person name="Barry K.W."/>
            <person name="Binder M."/>
            <person name="Choi C."/>
            <person name="Clum A."/>
            <person name="Copeland A."/>
            <person name="Grisel N."/>
            <person name="Haridas S."/>
            <person name="Kipfer T."/>
            <person name="LaButti K."/>
            <person name="Lindquist E."/>
            <person name="Lipzen A."/>
            <person name="Maire R."/>
            <person name="Meier B."/>
            <person name="Mihaltcheva S."/>
            <person name="Molinier V."/>
            <person name="Murat C."/>
            <person name="Poggeler S."/>
            <person name="Quandt C.A."/>
            <person name="Sperisen C."/>
            <person name="Tritt A."/>
            <person name="Tisserant E."/>
            <person name="Crous P.W."/>
            <person name="Henrissat B."/>
            <person name="Nehls U."/>
            <person name="Egli S."/>
            <person name="Spatafora J.W."/>
            <person name="Grigoriev I.V."/>
            <person name="Martin F.M."/>
        </authorList>
    </citation>
    <scope>NUCLEOTIDE SEQUENCE [LARGE SCALE GENOMIC DNA]</scope>
    <source>
        <strain evidence="1 2">CBS 459.81</strain>
    </source>
</reference>
<evidence type="ECO:0000313" key="2">
    <source>
        <dbReference type="Proteomes" id="UP000250266"/>
    </source>
</evidence>
<dbReference type="EMBL" id="KV744819">
    <property type="protein sequence ID" value="OCK85397.1"/>
    <property type="molecule type" value="Genomic_DNA"/>
</dbReference>
<protein>
    <submittedName>
        <fullName evidence="1">Uncharacterized protein</fullName>
    </submittedName>
</protein>
<dbReference type="OrthoDB" id="440424at2759"/>
<keyword evidence="2" id="KW-1185">Reference proteome</keyword>
<evidence type="ECO:0000313" key="1">
    <source>
        <dbReference type="EMBL" id="OCK85397.1"/>
    </source>
</evidence>